<name>A0ABS9SK75_9BACT</name>
<evidence type="ECO:0000313" key="2">
    <source>
        <dbReference type="EMBL" id="MCH5598792.1"/>
    </source>
</evidence>
<dbReference type="InterPro" id="IPR027421">
    <property type="entry name" value="DNA_pol_lamdba_lyase_dom_sf"/>
</dbReference>
<comment type="caution">
    <text evidence="2">The sequence shown here is derived from an EMBL/GenBank/DDBJ whole genome shotgun (WGS) entry which is preliminary data.</text>
</comment>
<feature type="domain" description="Crossover junction endonuclease MUS81-like HHH" evidence="1">
    <location>
        <begin position="1"/>
        <end position="74"/>
    </location>
</feature>
<evidence type="ECO:0000313" key="3">
    <source>
        <dbReference type="Proteomes" id="UP001202248"/>
    </source>
</evidence>
<protein>
    <submittedName>
        <fullName evidence="2">Helix-hairpin-helix domain-containing protein</fullName>
    </submittedName>
</protein>
<dbReference type="SUPFAM" id="SSF47781">
    <property type="entry name" value="RuvA domain 2-like"/>
    <property type="match status" value="1"/>
</dbReference>
<sequence>MNNADIAEHFSLLSKLMDIHGENSFKSKTYSIAAFHIEKLEHPLLETDRSSIASIKGLGPSVASKVIELLDTGSMTTLQEFIEDTPEGVREMLRIKGLGPKKIHTVWQEMGIQSIGELEYACNENRLTRYKGFGAKTQANVLEAIRFYNQHIGHFLYAQIHEVFPGIQNYLENIFGKEKVLVTGDYRRQLLTIQELEFVIKEKKEAIFPKFKTAYPPELLEDTDEFIVYKLTNGLKLRIYFGDENIYKKQFLTSAGEQFIEAFFQKQINLF</sequence>
<accession>A0ABS9SK75</accession>
<organism evidence="2 3">
    <name type="scientific">Niabella ginsengisoli</name>
    <dbReference type="NCBI Taxonomy" id="522298"/>
    <lineage>
        <taxon>Bacteria</taxon>
        <taxon>Pseudomonadati</taxon>
        <taxon>Bacteroidota</taxon>
        <taxon>Chitinophagia</taxon>
        <taxon>Chitinophagales</taxon>
        <taxon>Chitinophagaceae</taxon>
        <taxon>Niabella</taxon>
    </lineage>
</organism>
<dbReference type="Pfam" id="PF14520">
    <property type="entry name" value="HHH_5"/>
    <property type="match status" value="1"/>
</dbReference>
<keyword evidence="3" id="KW-1185">Reference proteome</keyword>
<reference evidence="2 3" key="1">
    <citation type="submission" date="2022-02" db="EMBL/GenBank/DDBJ databases">
        <authorList>
            <person name="Min J."/>
        </authorList>
    </citation>
    <scope>NUCLEOTIDE SEQUENCE [LARGE SCALE GENOMIC DNA]</scope>
    <source>
        <strain evidence="2 3">GR10-1</strain>
    </source>
</reference>
<dbReference type="Gene3D" id="1.10.150.20">
    <property type="entry name" value="5' to 3' exonuclease, C-terminal subdomain"/>
    <property type="match status" value="1"/>
</dbReference>
<dbReference type="InterPro" id="IPR010996">
    <property type="entry name" value="HHH_MUS81"/>
</dbReference>
<proteinExistence type="predicted"/>
<dbReference type="PANTHER" id="PTHR11276">
    <property type="entry name" value="DNA POLYMERASE TYPE-X FAMILY MEMBER"/>
    <property type="match status" value="1"/>
</dbReference>
<evidence type="ECO:0000259" key="1">
    <source>
        <dbReference type="Pfam" id="PF14716"/>
    </source>
</evidence>
<dbReference type="EMBL" id="JAKWBL010000002">
    <property type="protein sequence ID" value="MCH5598792.1"/>
    <property type="molecule type" value="Genomic_DNA"/>
</dbReference>
<dbReference type="InterPro" id="IPR022312">
    <property type="entry name" value="DNA_pol_X"/>
</dbReference>
<dbReference type="Pfam" id="PF14716">
    <property type="entry name" value="HHH_8"/>
    <property type="match status" value="1"/>
</dbReference>
<gene>
    <name evidence="2" type="ORF">MKP09_13190</name>
</gene>
<dbReference type="Gene3D" id="1.10.150.110">
    <property type="entry name" value="DNA polymerase beta, N-terminal domain-like"/>
    <property type="match status" value="1"/>
</dbReference>
<dbReference type="RefSeq" id="WP_240830462.1">
    <property type="nucleotide sequence ID" value="NZ_JAKWBL010000002.1"/>
</dbReference>
<dbReference type="Proteomes" id="UP001202248">
    <property type="component" value="Unassembled WGS sequence"/>
</dbReference>
<dbReference type="PANTHER" id="PTHR11276:SF28">
    <property type="entry name" value="DNA POLYMERASE LAMBDA"/>
    <property type="match status" value="1"/>
</dbReference>
<dbReference type="InterPro" id="IPR010994">
    <property type="entry name" value="RuvA_2-like"/>
</dbReference>
<dbReference type="SUPFAM" id="SSF47802">
    <property type="entry name" value="DNA polymerase beta, N-terminal domain-like"/>
    <property type="match status" value="1"/>
</dbReference>